<proteinExistence type="predicted"/>
<gene>
    <name evidence="2" type="ORF">GON03_02675</name>
</gene>
<feature type="transmembrane region" description="Helical" evidence="1">
    <location>
        <begin position="71"/>
        <end position="88"/>
    </location>
</feature>
<protein>
    <submittedName>
        <fullName evidence="2">DUF3054 family protein</fullName>
    </submittedName>
</protein>
<feature type="transmembrane region" description="Helical" evidence="1">
    <location>
        <begin position="94"/>
        <end position="112"/>
    </location>
</feature>
<dbReference type="AlphaFoldDB" id="A0A6L6XLE8"/>
<keyword evidence="1" id="KW-0812">Transmembrane</keyword>
<dbReference type="Proteomes" id="UP000473525">
    <property type="component" value="Unassembled WGS sequence"/>
</dbReference>
<evidence type="ECO:0000256" key="1">
    <source>
        <dbReference type="SAM" id="Phobius"/>
    </source>
</evidence>
<evidence type="ECO:0000313" key="2">
    <source>
        <dbReference type="EMBL" id="MVQ48069.1"/>
    </source>
</evidence>
<evidence type="ECO:0000313" key="3">
    <source>
        <dbReference type="Proteomes" id="UP000473525"/>
    </source>
</evidence>
<organism evidence="2 3">
    <name type="scientific">Nocardioides agri</name>
    <dbReference type="NCBI Taxonomy" id="2682843"/>
    <lineage>
        <taxon>Bacteria</taxon>
        <taxon>Bacillati</taxon>
        <taxon>Actinomycetota</taxon>
        <taxon>Actinomycetes</taxon>
        <taxon>Propionibacteriales</taxon>
        <taxon>Nocardioidaceae</taxon>
        <taxon>Nocardioides</taxon>
    </lineage>
</organism>
<dbReference type="Pfam" id="PF11255">
    <property type="entry name" value="DUF3054"/>
    <property type="match status" value="1"/>
</dbReference>
<keyword evidence="1" id="KW-1133">Transmembrane helix</keyword>
<dbReference type="EMBL" id="WSEK01000004">
    <property type="protein sequence ID" value="MVQ48069.1"/>
    <property type="molecule type" value="Genomic_DNA"/>
</dbReference>
<sequence>MGPVTSRRLLPLVADLVCVLALALGGKSSHEPGDSDWVVLVIAWPFAVAAVLGHVMLLWRGRPTRRVWPEGATVVAVTYVLGMLLRSLSDRGLAPGFLVVAAVFLTVTMLGWRLVTSRLTRRAGARRAR</sequence>
<dbReference type="InterPro" id="IPR021414">
    <property type="entry name" value="DUF3054"/>
</dbReference>
<name>A0A6L6XLE8_9ACTN</name>
<keyword evidence="1" id="KW-0472">Membrane</keyword>
<keyword evidence="3" id="KW-1185">Reference proteome</keyword>
<accession>A0A6L6XLE8</accession>
<feature type="transmembrane region" description="Helical" evidence="1">
    <location>
        <begin position="41"/>
        <end position="59"/>
    </location>
</feature>
<reference evidence="2 3" key="1">
    <citation type="submission" date="2019-12" db="EMBL/GenBank/DDBJ databases">
        <authorList>
            <person name="Huq M.A."/>
        </authorList>
    </citation>
    <scope>NUCLEOTIDE SEQUENCE [LARGE SCALE GENOMIC DNA]</scope>
    <source>
        <strain evidence="2 3">MAH-18</strain>
    </source>
</reference>
<comment type="caution">
    <text evidence="2">The sequence shown here is derived from an EMBL/GenBank/DDBJ whole genome shotgun (WGS) entry which is preliminary data.</text>
</comment>